<keyword evidence="9" id="KW-0406">Ion transport</keyword>
<dbReference type="AlphaFoldDB" id="A0A8C6HHK3"/>
<reference evidence="15" key="2">
    <citation type="submission" date="2025-09" db="UniProtKB">
        <authorList>
            <consortium name="Ensembl"/>
        </authorList>
    </citation>
    <scope>IDENTIFICATION</scope>
</reference>
<dbReference type="InterPro" id="IPR001734">
    <property type="entry name" value="Na/solute_symporter"/>
</dbReference>
<keyword evidence="3" id="KW-0813">Transport</keyword>
<evidence type="ECO:0000256" key="1">
    <source>
        <dbReference type="ARBA" id="ARBA00004651"/>
    </source>
</evidence>
<dbReference type="GO" id="GO:0015129">
    <property type="term" value="F:lactate transmembrane transporter activity"/>
    <property type="evidence" value="ECO:0007669"/>
    <property type="project" value="TreeGrafter"/>
</dbReference>
<feature type="transmembrane region" description="Helical" evidence="13">
    <location>
        <begin position="49"/>
        <end position="67"/>
    </location>
</feature>
<keyword evidence="4" id="KW-1003">Cell membrane</keyword>
<keyword evidence="14" id="KW-0732">Signal</keyword>
<dbReference type="PROSITE" id="PS50283">
    <property type="entry name" value="NA_SOLUT_SYMP_3"/>
    <property type="match status" value="1"/>
</dbReference>
<proteinExistence type="inferred from homology"/>
<accession>A0A8C6HHK3</accession>
<organism evidence="15 16">
    <name type="scientific">Mus spicilegus</name>
    <name type="common">Mound-building mouse</name>
    <dbReference type="NCBI Taxonomy" id="10103"/>
    <lineage>
        <taxon>Eukaryota</taxon>
        <taxon>Metazoa</taxon>
        <taxon>Chordata</taxon>
        <taxon>Craniata</taxon>
        <taxon>Vertebrata</taxon>
        <taxon>Euteleostomi</taxon>
        <taxon>Mammalia</taxon>
        <taxon>Eutheria</taxon>
        <taxon>Euarchontoglires</taxon>
        <taxon>Glires</taxon>
        <taxon>Rodentia</taxon>
        <taxon>Myomorpha</taxon>
        <taxon>Muroidea</taxon>
        <taxon>Muridae</taxon>
        <taxon>Murinae</taxon>
        <taxon>Mus</taxon>
        <taxon>Mus</taxon>
    </lineage>
</organism>
<evidence type="ECO:0000256" key="7">
    <source>
        <dbReference type="ARBA" id="ARBA00022989"/>
    </source>
</evidence>
<dbReference type="InterPro" id="IPR051163">
    <property type="entry name" value="Sodium:Solute_Symporter_SSF"/>
</dbReference>
<evidence type="ECO:0008006" key="17">
    <source>
        <dbReference type="Google" id="ProtNLM"/>
    </source>
</evidence>
<evidence type="ECO:0000256" key="5">
    <source>
        <dbReference type="ARBA" id="ARBA00022692"/>
    </source>
</evidence>
<sequence length="285" mass="31949">MVVMIVGFLTVLIQGSNHVGGFNNVLEKAGNGSRLHIVDFDVDPLRRHTFWTITIGGTFTWLGVYGVNQSTIQRCISCKTEKHAKLALYFNLLGLWIIVACAVFSGLIMYSHFKDCDPWTSGVISAPDQLMPYFVMEIFATMPGLPGLFVACAFSGTLSTVAASINALATVTFEDFVKSCFPHLSDKLSTWISKGLCRYSCPQHPWHVWGTDARFIHFGTRVSFCKLEGCSRRTSYWNHVVILGGHWIFHLPCTRIQDITFTSINRALCRTKYNNNSSPTDFQQV</sequence>
<dbReference type="GO" id="GO:0015293">
    <property type="term" value="F:symporter activity"/>
    <property type="evidence" value="ECO:0007669"/>
    <property type="project" value="UniProtKB-KW"/>
</dbReference>
<dbReference type="GO" id="GO:0070062">
    <property type="term" value="C:extracellular exosome"/>
    <property type="evidence" value="ECO:0007669"/>
    <property type="project" value="TreeGrafter"/>
</dbReference>
<keyword evidence="6" id="KW-0769">Symport</keyword>
<evidence type="ECO:0000256" key="2">
    <source>
        <dbReference type="ARBA" id="ARBA00006434"/>
    </source>
</evidence>
<keyword evidence="10 13" id="KW-0472">Membrane</keyword>
<evidence type="ECO:0000256" key="9">
    <source>
        <dbReference type="ARBA" id="ARBA00023065"/>
    </source>
</evidence>
<name>A0A8C6HHK3_MUSSI</name>
<feature type="transmembrane region" description="Helical" evidence="13">
    <location>
        <begin position="88"/>
        <end position="110"/>
    </location>
</feature>
<dbReference type="GO" id="GO:0005886">
    <property type="term" value="C:plasma membrane"/>
    <property type="evidence" value="ECO:0007669"/>
    <property type="project" value="UniProtKB-SubCell"/>
</dbReference>
<dbReference type="GeneTree" id="ENSGT00940000159545"/>
<feature type="signal peptide" evidence="14">
    <location>
        <begin position="1"/>
        <end position="15"/>
    </location>
</feature>
<evidence type="ECO:0000313" key="16">
    <source>
        <dbReference type="Proteomes" id="UP000694415"/>
    </source>
</evidence>
<keyword evidence="8" id="KW-0915">Sodium</keyword>
<dbReference type="Gene3D" id="1.20.1730.10">
    <property type="entry name" value="Sodium/glucose cotransporter"/>
    <property type="match status" value="1"/>
</dbReference>
<dbReference type="Proteomes" id="UP000694415">
    <property type="component" value="Unplaced"/>
</dbReference>
<keyword evidence="11" id="KW-0739">Sodium transport</keyword>
<dbReference type="GO" id="GO:0006814">
    <property type="term" value="P:sodium ion transport"/>
    <property type="evidence" value="ECO:0007669"/>
    <property type="project" value="UniProtKB-KW"/>
</dbReference>
<comment type="similarity">
    <text evidence="2 12">Belongs to the sodium:solute symporter (SSF) (TC 2.A.21) family.</text>
</comment>
<evidence type="ECO:0000256" key="11">
    <source>
        <dbReference type="ARBA" id="ARBA00023201"/>
    </source>
</evidence>
<evidence type="ECO:0000313" key="15">
    <source>
        <dbReference type="Ensembl" id="ENSMSIP00000021508.1"/>
    </source>
</evidence>
<keyword evidence="7 13" id="KW-1133">Transmembrane helix</keyword>
<reference evidence="15" key="1">
    <citation type="submission" date="2025-08" db="UniProtKB">
        <authorList>
            <consortium name="Ensembl"/>
        </authorList>
    </citation>
    <scope>IDENTIFICATION</scope>
</reference>
<dbReference type="Ensembl" id="ENSMSIT00000027110.1">
    <property type="protein sequence ID" value="ENSMSIP00000021508.1"/>
    <property type="gene ID" value="ENSMSIG00000018252.1"/>
</dbReference>
<evidence type="ECO:0000256" key="4">
    <source>
        <dbReference type="ARBA" id="ARBA00022475"/>
    </source>
</evidence>
<evidence type="ECO:0000256" key="14">
    <source>
        <dbReference type="SAM" id="SignalP"/>
    </source>
</evidence>
<keyword evidence="16" id="KW-1185">Reference proteome</keyword>
<evidence type="ECO:0000256" key="10">
    <source>
        <dbReference type="ARBA" id="ARBA00023136"/>
    </source>
</evidence>
<evidence type="ECO:0000256" key="6">
    <source>
        <dbReference type="ARBA" id="ARBA00022847"/>
    </source>
</evidence>
<evidence type="ECO:0000256" key="12">
    <source>
        <dbReference type="RuleBase" id="RU362091"/>
    </source>
</evidence>
<dbReference type="Pfam" id="PF00474">
    <property type="entry name" value="SSF"/>
    <property type="match status" value="1"/>
</dbReference>
<dbReference type="InterPro" id="IPR038377">
    <property type="entry name" value="Na/Glc_symporter_sf"/>
</dbReference>
<comment type="subcellular location">
    <subcellularLocation>
        <location evidence="1">Cell membrane</location>
        <topology evidence="1">Multi-pass membrane protein</topology>
    </subcellularLocation>
</comment>
<feature type="chain" id="PRO_5034795806" description="Sodium-coupled monocarboxylate transporter 2" evidence="14">
    <location>
        <begin position="16"/>
        <end position="285"/>
    </location>
</feature>
<evidence type="ECO:0000256" key="3">
    <source>
        <dbReference type="ARBA" id="ARBA00022448"/>
    </source>
</evidence>
<keyword evidence="5 13" id="KW-0812">Transmembrane</keyword>
<protein>
    <recommendedName>
        <fullName evidence="17">Sodium-coupled monocarboxylate transporter 2</fullName>
    </recommendedName>
</protein>
<dbReference type="PANTHER" id="PTHR42985">
    <property type="entry name" value="SODIUM-COUPLED MONOCARBOXYLATE TRANSPORTER"/>
    <property type="match status" value="1"/>
</dbReference>
<dbReference type="PANTHER" id="PTHR42985:SF15">
    <property type="entry name" value="SODIUM-COUPLED MONOCARBOXYLATE TRANSPORTER 2"/>
    <property type="match status" value="1"/>
</dbReference>
<evidence type="ECO:0000256" key="8">
    <source>
        <dbReference type="ARBA" id="ARBA00023053"/>
    </source>
</evidence>
<feature type="transmembrane region" description="Helical" evidence="13">
    <location>
        <begin position="130"/>
        <end position="154"/>
    </location>
</feature>
<evidence type="ECO:0000256" key="13">
    <source>
        <dbReference type="SAM" id="Phobius"/>
    </source>
</evidence>